<geneLocation type="mitochondrion" evidence="1"/>
<gene>
    <name evidence="1" type="ORF">SAMEA4029009_CIC11G00000000225</name>
</gene>
<evidence type="ECO:0000313" key="2">
    <source>
        <dbReference type="Proteomes" id="UP000182259"/>
    </source>
</evidence>
<name>A0A1L0C606_9ASCO</name>
<proteinExistence type="predicted"/>
<evidence type="ECO:0000313" key="1">
    <source>
        <dbReference type="EMBL" id="SGZ59023.1"/>
    </source>
</evidence>
<dbReference type="EMBL" id="LT635771">
    <property type="protein sequence ID" value="SGZ59023.1"/>
    <property type="molecule type" value="Genomic_DNA"/>
</dbReference>
<reference evidence="1 2" key="1">
    <citation type="submission" date="2016-10" db="EMBL/GenBank/DDBJ databases">
        <authorList>
            <person name="de Groot N.N."/>
        </authorList>
    </citation>
    <scope>NUCLEOTIDE SEQUENCE [LARGE SCALE GENOMIC DNA]</scope>
    <source>
        <strain evidence="1 2">PYCC 4715</strain>
    </source>
</reference>
<organism evidence="1 2">
    <name type="scientific">Sungouiella intermedia</name>
    <dbReference type="NCBI Taxonomy" id="45354"/>
    <lineage>
        <taxon>Eukaryota</taxon>
        <taxon>Fungi</taxon>
        <taxon>Dikarya</taxon>
        <taxon>Ascomycota</taxon>
        <taxon>Saccharomycotina</taxon>
        <taxon>Pichiomycetes</taxon>
        <taxon>Metschnikowiaceae</taxon>
        <taxon>Sungouiella</taxon>
    </lineage>
</organism>
<dbReference type="AlphaFoldDB" id="A0A1L0C606"/>
<dbReference type="Proteomes" id="UP000182259">
    <property type="component" value="Mitochondrion M"/>
</dbReference>
<sequence>MDRNFNTGFYEYYTNTYSDSLDTQRYTL</sequence>
<protein>
    <submittedName>
        <fullName evidence="1">CIC11C00000000225</fullName>
    </submittedName>
</protein>
<accession>A0A1L0C606</accession>